<dbReference type="EMBL" id="HAEJ01014206">
    <property type="protein sequence ID" value="SBS54663.1"/>
    <property type="molecule type" value="Transcribed_RNA"/>
</dbReference>
<accession>A0A1A8V5Z4</accession>
<dbReference type="AlphaFoldDB" id="A0A1A8V5Z4"/>
<feature type="non-terminal residue" evidence="1">
    <location>
        <position position="1"/>
    </location>
</feature>
<name>A0A1A8V5Z4_NOTFU</name>
<reference evidence="1" key="1">
    <citation type="submission" date="2016-05" db="EMBL/GenBank/DDBJ databases">
        <authorList>
            <person name="Lavstsen T."/>
            <person name="Jespersen J.S."/>
        </authorList>
    </citation>
    <scope>NUCLEOTIDE SEQUENCE</scope>
    <source>
        <tissue evidence="1">Brain</tissue>
    </source>
</reference>
<sequence length="46" mass="5500">GEKGFQDMMKTLDPRYECVYSSAKQRCQNYEKVREQETPSDYEETT</sequence>
<organism evidence="1">
    <name type="scientific">Nothobranchius furzeri</name>
    <name type="common">Turquoise killifish</name>
    <dbReference type="NCBI Taxonomy" id="105023"/>
    <lineage>
        <taxon>Eukaryota</taxon>
        <taxon>Metazoa</taxon>
        <taxon>Chordata</taxon>
        <taxon>Craniata</taxon>
        <taxon>Vertebrata</taxon>
        <taxon>Euteleostomi</taxon>
        <taxon>Actinopterygii</taxon>
        <taxon>Neopterygii</taxon>
        <taxon>Teleostei</taxon>
        <taxon>Neoteleostei</taxon>
        <taxon>Acanthomorphata</taxon>
        <taxon>Ovalentaria</taxon>
        <taxon>Atherinomorphae</taxon>
        <taxon>Cyprinodontiformes</taxon>
        <taxon>Nothobranchiidae</taxon>
        <taxon>Nothobranchius</taxon>
    </lineage>
</organism>
<evidence type="ECO:0000313" key="1">
    <source>
        <dbReference type="EMBL" id="SBS54663.1"/>
    </source>
</evidence>
<protein>
    <submittedName>
        <fullName evidence="1">Uncharacterized protein</fullName>
    </submittedName>
</protein>
<reference evidence="1" key="2">
    <citation type="submission" date="2016-06" db="EMBL/GenBank/DDBJ databases">
        <title>The genome of a short-lived fish provides insights into sex chromosome evolution and the genetic control of aging.</title>
        <authorList>
            <person name="Reichwald K."/>
            <person name="Felder M."/>
            <person name="Petzold A."/>
            <person name="Koch P."/>
            <person name="Groth M."/>
            <person name="Platzer M."/>
        </authorList>
    </citation>
    <scope>NUCLEOTIDE SEQUENCE</scope>
    <source>
        <tissue evidence="1">Brain</tissue>
    </source>
</reference>
<proteinExistence type="predicted"/>
<gene>
    <name evidence="1" type="primary">CT583712.1</name>
</gene>